<name>A0A1H6LJ29_9GAMM</name>
<evidence type="ECO:0000256" key="8">
    <source>
        <dbReference type="SAM" id="Phobius"/>
    </source>
</evidence>
<evidence type="ECO:0000256" key="3">
    <source>
        <dbReference type="ARBA" id="ARBA00022960"/>
    </source>
</evidence>
<dbReference type="PANTHER" id="PTHR30474">
    <property type="entry name" value="CELL CYCLE PROTEIN"/>
    <property type="match status" value="1"/>
</dbReference>
<feature type="transmembrane region" description="Helical" evidence="8">
    <location>
        <begin position="33"/>
        <end position="54"/>
    </location>
</feature>
<dbReference type="PROSITE" id="PS00428">
    <property type="entry name" value="FTSW_RODA_SPOVE"/>
    <property type="match status" value="1"/>
</dbReference>
<organism evidence="9 10">
    <name type="scientific">Bathymodiolus azoricus thioautotrophic gill symbiont</name>
    <dbReference type="NCBI Taxonomy" id="235205"/>
    <lineage>
        <taxon>Bacteria</taxon>
        <taxon>Pseudomonadati</taxon>
        <taxon>Pseudomonadota</taxon>
        <taxon>Gammaproteobacteria</taxon>
        <taxon>sulfur-oxidizing symbionts</taxon>
    </lineage>
</organism>
<protein>
    <recommendedName>
        <fullName evidence="7">Cell wall polymerase</fullName>
    </recommendedName>
    <alternativeName>
        <fullName evidence="6">Peptidoglycan polymerase</fullName>
    </alternativeName>
</protein>
<comment type="subcellular location">
    <subcellularLocation>
        <location evidence="1">Membrane</location>
        <topology evidence="1">Multi-pass membrane protein</topology>
    </subcellularLocation>
</comment>
<dbReference type="AlphaFoldDB" id="A0A1H6LJ29"/>
<dbReference type="PANTHER" id="PTHR30474:SF1">
    <property type="entry name" value="PEPTIDOGLYCAN GLYCOSYLTRANSFERASE MRDB"/>
    <property type="match status" value="1"/>
</dbReference>
<dbReference type="STRING" id="235205.BAZSYMB_GCONTIG00702_0"/>
<dbReference type="GO" id="GO:0051301">
    <property type="term" value="P:cell division"/>
    <property type="evidence" value="ECO:0007669"/>
    <property type="project" value="InterPro"/>
</dbReference>
<dbReference type="GO" id="GO:0032153">
    <property type="term" value="C:cell division site"/>
    <property type="evidence" value="ECO:0007669"/>
    <property type="project" value="TreeGrafter"/>
</dbReference>
<dbReference type="InterPro" id="IPR001182">
    <property type="entry name" value="FtsW/RodA"/>
</dbReference>
<accession>A0A1H6LJ29</accession>
<dbReference type="Proteomes" id="UP000198559">
    <property type="component" value="Unassembled WGS sequence"/>
</dbReference>
<keyword evidence="2 8" id="KW-0812">Transmembrane</keyword>
<evidence type="ECO:0000313" key="9">
    <source>
        <dbReference type="EMBL" id="SEH88624.1"/>
    </source>
</evidence>
<evidence type="ECO:0000313" key="10">
    <source>
        <dbReference type="Proteomes" id="UP000198559"/>
    </source>
</evidence>
<evidence type="ECO:0000256" key="1">
    <source>
        <dbReference type="ARBA" id="ARBA00004141"/>
    </source>
</evidence>
<dbReference type="GO" id="GO:0005886">
    <property type="term" value="C:plasma membrane"/>
    <property type="evidence" value="ECO:0007669"/>
    <property type="project" value="TreeGrafter"/>
</dbReference>
<gene>
    <name evidence="9" type="ORF">BAZSYMB_GCONTIG00702_0</name>
</gene>
<keyword evidence="3" id="KW-0133">Cell shape</keyword>
<evidence type="ECO:0000256" key="2">
    <source>
        <dbReference type="ARBA" id="ARBA00022692"/>
    </source>
</evidence>
<dbReference type="GO" id="GO:0008360">
    <property type="term" value="P:regulation of cell shape"/>
    <property type="evidence" value="ECO:0007669"/>
    <property type="project" value="UniProtKB-KW"/>
</dbReference>
<sequence length="66" mass="7155">MGASLTLIFFTYVFVNIGMVSGLLPVVGVPLPLISYGGSSLITLFVSFGIIMSIRKHKTPNYLSKF</sequence>
<dbReference type="EMBL" id="CVUD02000211">
    <property type="protein sequence ID" value="SEH88624.1"/>
    <property type="molecule type" value="Genomic_DNA"/>
</dbReference>
<dbReference type="InterPro" id="IPR018365">
    <property type="entry name" value="Cell_cycle_FtsW-rel_CS"/>
</dbReference>
<proteinExistence type="predicted"/>
<evidence type="ECO:0000256" key="7">
    <source>
        <dbReference type="ARBA" id="ARBA00033270"/>
    </source>
</evidence>
<evidence type="ECO:0000256" key="4">
    <source>
        <dbReference type="ARBA" id="ARBA00022989"/>
    </source>
</evidence>
<keyword evidence="4 8" id="KW-1133">Transmembrane helix</keyword>
<dbReference type="Pfam" id="PF01098">
    <property type="entry name" value="FTSW_RODA_SPOVE"/>
    <property type="match status" value="1"/>
</dbReference>
<feature type="transmembrane region" description="Helical" evidence="8">
    <location>
        <begin position="7"/>
        <end position="27"/>
    </location>
</feature>
<reference evidence="10" key="1">
    <citation type="submission" date="2016-06" db="EMBL/GenBank/DDBJ databases">
        <authorList>
            <person name="Petersen J."/>
            <person name="Sayavedra L."/>
        </authorList>
    </citation>
    <scope>NUCLEOTIDE SEQUENCE [LARGE SCALE GENOMIC DNA]</scope>
    <source>
        <strain evidence="10">BazSymB</strain>
    </source>
</reference>
<evidence type="ECO:0000256" key="6">
    <source>
        <dbReference type="ARBA" id="ARBA00032370"/>
    </source>
</evidence>
<dbReference type="GO" id="GO:0015648">
    <property type="term" value="F:lipid-linked peptidoglycan transporter activity"/>
    <property type="evidence" value="ECO:0007669"/>
    <property type="project" value="TreeGrafter"/>
</dbReference>
<evidence type="ECO:0000256" key="5">
    <source>
        <dbReference type="ARBA" id="ARBA00023136"/>
    </source>
</evidence>
<keyword evidence="5 8" id="KW-0472">Membrane</keyword>